<evidence type="ECO:0000313" key="1">
    <source>
        <dbReference type="EMBL" id="KAG5601426.1"/>
    </source>
</evidence>
<dbReference type="AlphaFoldDB" id="A0A9J5YLW8"/>
<dbReference type="OrthoDB" id="1739308at2759"/>
<accession>A0A9J5YLW8</accession>
<gene>
    <name evidence="1" type="ORF">H5410_032796</name>
</gene>
<dbReference type="PANTHER" id="PTHR33116:SF66">
    <property type="entry name" value="REVERSE TRANSCRIPTASE ZINC-BINDING DOMAIN-CONTAINING PROTEIN"/>
    <property type="match status" value="1"/>
</dbReference>
<name>A0A9J5YLW8_SOLCO</name>
<sequence>MEYLSRLLKGLKEIKCFHYHPRCAKLNISHLCFADDLLLFAREDTSSTYALRSCFQTYSHASGLLANLGKSSVYFAGVTREKQDKIIQILGFSYGELPFKCLGVPLATKKISLIQWQPLLDRITSQISSWTTKNLSYTGQAQLIKSEIFGIQAYWAQLLSIPAKVLHLIDAHCRSYLCDGSDTITKKALVAWEYVCNLRCVRDLNLINISLWNKTALAKSLWDIANKQDKIWIRWIHTCYIKGQQLEHIQISKQTCWLIRSIFGSQDMLQQIPICQPAKQIWIKMENWTTVQHCTISTLDQHLDWMIANSKGHSQGAQVFKMVYSETIHAIWMERNFHIFEKRGREWESIAKEIAYVSGVRDPPKIRCTVQDFKFYPLFGSSF</sequence>
<protein>
    <recommendedName>
        <fullName evidence="3">Reverse transcriptase domain-containing protein</fullName>
    </recommendedName>
</protein>
<comment type="caution">
    <text evidence="1">The sequence shown here is derived from an EMBL/GenBank/DDBJ whole genome shotgun (WGS) entry which is preliminary data.</text>
</comment>
<evidence type="ECO:0000313" key="2">
    <source>
        <dbReference type="Proteomes" id="UP000824120"/>
    </source>
</evidence>
<evidence type="ECO:0008006" key="3">
    <source>
        <dbReference type="Google" id="ProtNLM"/>
    </source>
</evidence>
<dbReference type="EMBL" id="JACXVP010000006">
    <property type="protein sequence ID" value="KAG5601426.1"/>
    <property type="molecule type" value="Genomic_DNA"/>
</dbReference>
<dbReference type="PANTHER" id="PTHR33116">
    <property type="entry name" value="REVERSE TRANSCRIPTASE ZINC-BINDING DOMAIN-CONTAINING PROTEIN-RELATED-RELATED"/>
    <property type="match status" value="1"/>
</dbReference>
<keyword evidence="2" id="KW-1185">Reference proteome</keyword>
<organism evidence="1 2">
    <name type="scientific">Solanum commersonii</name>
    <name type="common">Commerson's wild potato</name>
    <name type="synonym">Commerson's nightshade</name>
    <dbReference type="NCBI Taxonomy" id="4109"/>
    <lineage>
        <taxon>Eukaryota</taxon>
        <taxon>Viridiplantae</taxon>
        <taxon>Streptophyta</taxon>
        <taxon>Embryophyta</taxon>
        <taxon>Tracheophyta</taxon>
        <taxon>Spermatophyta</taxon>
        <taxon>Magnoliopsida</taxon>
        <taxon>eudicotyledons</taxon>
        <taxon>Gunneridae</taxon>
        <taxon>Pentapetalae</taxon>
        <taxon>asterids</taxon>
        <taxon>lamiids</taxon>
        <taxon>Solanales</taxon>
        <taxon>Solanaceae</taxon>
        <taxon>Solanoideae</taxon>
        <taxon>Solaneae</taxon>
        <taxon>Solanum</taxon>
    </lineage>
</organism>
<dbReference type="Proteomes" id="UP000824120">
    <property type="component" value="Chromosome 6"/>
</dbReference>
<reference evidence="1 2" key="1">
    <citation type="submission" date="2020-09" db="EMBL/GenBank/DDBJ databases">
        <title>De no assembly of potato wild relative species, Solanum commersonii.</title>
        <authorList>
            <person name="Cho K."/>
        </authorList>
    </citation>
    <scope>NUCLEOTIDE SEQUENCE [LARGE SCALE GENOMIC DNA]</scope>
    <source>
        <strain evidence="1">LZ3.2</strain>
        <tissue evidence="1">Leaf</tissue>
    </source>
</reference>
<proteinExistence type="predicted"/>